<evidence type="ECO:0008006" key="3">
    <source>
        <dbReference type="Google" id="ProtNLM"/>
    </source>
</evidence>
<name>A0ABM9WVR8_VIBAE</name>
<dbReference type="Proteomes" id="UP000242664">
    <property type="component" value="Unassembled WGS sequence"/>
</dbReference>
<organism evidence="1 2">
    <name type="scientific">Vibrio antiquarius (strain Ex25)</name>
    <dbReference type="NCBI Taxonomy" id="150340"/>
    <lineage>
        <taxon>Bacteria</taxon>
        <taxon>Pseudomonadati</taxon>
        <taxon>Pseudomonadota</taxon>
        <taxon>Gammaproteobacteria</taxon>
        <taxon>Vibrionales</taxon>
        <taxon>Vibrionaceae</taxon>
        <taxon>Vibrio</taxon>
        <taxon>Vibrio diabolicus subgroup</taxon>
    </lineage>
</organism>
<accession>A0ABM9WVR8</accession>
<keyword evidence="2" id="KW-1185">Reference proteome</keyword>
<proteinExistence type="predicted"/>
<evidence type="ECO:0000313" key="2">
    <source>
        <dbReference type="Proteomes" id="UP000242664"/>
    </source>
</evidence>
<reference evidence="2" key="1">
    <citation type="submission" date="2006-10" db="EMBL/GenBank/DDBJ databases">
        <authorList>
            <person name="Heidelberg J."/>
            <person name="Sebastian Y."/>
        </authorList>
    </citation>
    <scope>NUCLEOTIDE SEQUENCE [LARGE SCALE GENOMIC DNA]</scope>
    <source>
        <strain evidence="2">EX25</strain>
    </source>
</reference>
<gene>
    <name evidence="1" type="ORF">VEx25_A1192</name>
</gene>
<dbReference type="EMBL" id="DS267817">
    <property type="protein sequence ID" value="EDN57522.1"/>
    <property type="molecule type" value="Genomic_DNA"/>
</dbReference>
<protein>
    <recommendedName>
        <fullName evidence="3">Transposase</fullName>
    </recommendedName>
</protein>
<evidence type="ECO:0000313" key="1">
    <source>
        <dbReference type="EMBL" id="EDN57522.1"/>
    </source>
</evidence>
<sequence length="49" mass="5763">MLAKKQSQSKGYVNQITHFLKKNRANNKQLGCFGYMLHNQITNAFQQYK</sequence>